<dbReference type="InterPro" id="IPR029787">
    <property type="entry name" value="Nucleotide_cyclase"/>
</dbReference>
<dbReference type="Pfam" id="PF00211">
    <property type="entry name" value="Guanylate_cyc"/>
    <property type="match status" value="1"/>
</dbReference>
<feature type="transmembrane region" description="Helical" evidence="1">
    <location>
        <begin position="348"/>
        <end position="367"/>
    </location>
</feature>
<evidence type="ECO:0000259" key="2">
    <source>
        <dbReference type="PROSITE" id="PS50125"/>
    </source>
</evidence>
<dbReference type="GO" id="GO:0035556">
    <property type="term" value="P:intracellular signal transduction"/>
    <property type="evidence" value="ECO:0007669"/>
    <property type="project" value="InterPro"/>
</dbReference>
<dbReference type="GO" id="GO:0009190">
    <property type="term" value="P:cyclic nucleotide biosynthetic process"/>
    <property type="evidence" value="ECO:0007669"/>
    <property type="project" value="InterPro"/>
</dbReference>
<name>A0AA48HK48_9ALTE</name>
<feature type="transmembrane region" description="Helical" evidence="1">
    <location>
        <begin position="317"/>
        <end position="336"/>
    </location>
</feature>
<gene>
    <name evidence="3" type="ORF">MACH26_38390</name>
</gene>
<dbReference type="InterPro" id="IPR001054">
    <property type="entry name" value="A/G_cyclase"/>
</dbReference>
<dbReference type="PANTHER" id="PTHR43081:SF1">
    <property type="entry name" value="ADENYLATE CYCLASE, TERMINAL-DIFFERENTIATION SPECIFIC"/>
    <property type="match status" value="1"/>
</dbReference>
<dbReference type="EMBL" id="AP027272">
    <property type="protein sequence ID" value="BDX08318.1"/>
    <property type="molecule type" value="Genomic_DNA"/>
</dbReference>
<dbReference type="PROSITE" id="PS50125">
    <property type="entry name" value="GUANYLATE_CYCLASE_2"/>
    <property type="match status" value="1"/>
</dbReference>
<feature type="transmembrane region" description="Helical" evidence="1">
    <location>
        <begin position="373"/>
        <end position="393"/>
    </location>
</feature>
<dbReference type="AlphaFoldDB" id="A0AA48HK48"/>
<dbReference type="InterPro" id="IPR050697">
    <property type="entry name" value="Adenylyl/Guanylyl_Cyclase_3/4"/>
</dbReference>
<keyword evidence="1" id="KW-1133">Transmembrane helix</keyword>
<organism evidence="3 4">
    <name type="scientific">Planctobacterium marinum</name>
    <dbReference type="NCBI Taxonomy" id="1631968"/>
    <lineage>
        <taxon>Bacteria</taxon>
        <taxon>Pseudomonadati</taxon>
        <taxon>Pseudomonadota</taxon>
        <taxon>Gammaproteobacteria</taxon>
        <taxon>Alteromonadales</taxon>
        <taxon>Alteromonadaceae</taxon>
        <taxon>Planctobacterium</taxon>
    </lineage>
</organism>
<dbReference type="KEGG" id="pmaw:MACH26_38390"/>
<dbReference type="Proteomes" id="UP001333710">
    <property type="component" value="Chromosome"/>
</dbReference>
<evidence type="ECO:0000313" key="4">
    <source>
        <dbReference type="Proteomes" id="UP001333710"/>
    </source>
</evidence>
<dbReference type="GO" id="GO:0004016">
    <property type="term" value="F:adenylate cyclase activity"/>
    <property type="evidence" value="ECO:0007669"/>
    <property type="project" value="UniProtKB-ARBA"/>
</dbReference>
<protein>
    <recommendedName>
        <fullName evidence="2">Guanylate cyclase domain-containing protein</fullName>
    </recommendedName>
</protein>
<keyword evidence="1" id="KW-0812">Transmembrane</keyword>
<keyword evidence="4" id="KW-1185">Reference proteome</keyword>
<sequence>METRFDAFFHDSAIVHTARDEWQHVSLVALDPGIPGFVSRRQALPLYALAAQRLFGMGASAVFMDAVLYEYDHRTSYAMCIEEYQQDGLPNQFRWQASANFVPFDNLSEAQFQRFFIARPQFAGNDDFITINLLQNYFGETLLPVDFFQLENNTQQLQRLIADASVHKRSEGAFNASFRWMNLAEQAVIPKVTKLHSERLKLTPDLDHTEQCEDKPCKRIRFSLPKQQFSERPEQPLIPLSELVSCSSFSVTPELQQQVKDRVVILQLTEPTEATDIKVTPMLSAFASPRQFISGPQFLADAVETAMQGDAPVRPALGQRLLLILMSSFIGVLLAAYARTAIALTAPLLVLTGGWLLCFVTIPAQLWPVTASVASAAIGTVLILATHISLGTAKAKLMAQYIPPQIRSLLLKYKGDKKFVHKHIDAVILMSDIAKYSNVTSELKDPAYVFHLLNQYFEETTLSTQNQYSGWLESYVGDMVCFYWPVHQDTTLIAQQHLALRGAVDMARRQQHFFNTLAKNKTFEIPAETLTSISGFIGAGIGLTSGQVMMGNLGPQNGIQKFGCLGDPLNLASRVESLTRYFNTEILITEDLVKPAQELELAVRFIANVVVKGRNAPIGVYALGERSDPRFAPEKIDAWVGWQKTFHEGTAPPWPGNLEDFTLDKATLEHWQEQGLWDAQQACYLLKEK</sequence>
<evidence type="ECO:0000256" key="1">
    <source>
        <dbReference type="SAM" id="Phobius"/>
    </source>
</evidence>
<dbReference type="CDD" id="cd07302">
    <property type="entry name" value="CHD"/>
    <property type="match status" value="1"/>
</dbReference>
<accession>A0AA48HK48</accession>
<dbReference type="Gene3D" id="3.30.70.1230">
    <property type="entry name" value="Nucleotide cyclase"/>
    <property type="match status" value="1"/>
</dbReference>
<evidence type="ECO:0000313" key="3">
    <source>
        <dbReference type="EMBL" id="BDX08318.1"/>
    </source>
</evidence>
<feature type="domain" description="Guanylate cyclase" evidence="2">
    <location>
        <begin position="427"/>
        <end position="576"/>
    </location>
</feature>
<dbReference type="SUPFAM" id="SSF55073">
    <property type="entry name" value="Nucleotide cyclase"/>
    <property type="match status" value="1"/>
</dbReference>
<dbReference type="PANTHER" id="PTHR43081">
    <property type="entry name" value="ADENYLATE CYCLASE, TERMINAL-DIFFERENTIATION SPECIFIC-RELATED"/>
    <property type="match status" value="1"/>
</dbReference>
<proteinExistence type="predicted"/>
<reference evidence="3" key="1">
    <citation type="submission" date="2023-01" db="EMBL/GenBank/DDBJ databases">
        <title>Complete genome sequence of Planctobacterium marinum strain Dej080120_11.</title>
        <authorList>
            <person name="Ueki S."/>
            <person name="Maruyama F."/>
        </authorList>
    </citation>
    <scope>NUCLEOTIDE SEQUENCE</scope>
    <source>
        <strain evidence="3">Dej080120_11</strain>
    </source>
</reference>
<keyword evidence="1" id="KW-0472">Membrane</keyword>